<sequence>MTSDAIIYLLIRVLREGKERRRRWAEKLTPREPRLNKDIPDEDETVTLTPTSKGMLPDEIVKLLAANEKKVFSSDSEEEKSEKKPRKKKSKHSGKETVILKEISPPACLQNSLEFLKKRKMQVPRSSAVLDNSNQALRFLSSSGLLK</sequence>
<dbReference type="AlphaFoldDB" id="A0A5N6PPX3"/>
<dbReference type="Proteomes" id="UP000326396">
    <property type="component" value="Linkage Group LG11"/>
</dbReference>
<feature type="compositionally biased region" description="Basic residues" evidence="1">
    <location>
        <begin position="83"/>
        <end position="92"/>
    </location>
</feature>
<reference evidence="2 3" key="1">
    <citation type="submission" date="2019-05" db="EMBL/GenBank/DDBJ databases">
        <title>Mikania micrantha, genome provides insights into the molecular mechanism of rapid growth.</title>
        <authorList>
            <person name="Liu B."/>
        </authorList>
    </citation>
    <scope>NUCLEOTIDE SEQUENCE [LARGE SCALE GENOMIC DNA]</scope>
    <source>
        <strain evidence="2">NLD-2019</strain>
        <tissue evidence="2">Leaf</tissue>
    </source>
</reference>
<gene>
    <name evidence="2" type="ORF">E3N88_06844</name>
</gene>
<keyword evidence="3" id="KW-1185">Reference proteome</keyword>
<accession>A0A5N6PPX3</accession>
<feature type="compositionally biased region" description="Basic and acidic residues" evidence="1">
    <location>
        <begin position="22"/>
        <end position="39"/>
    </location>
</feature>
<organism evidence="2 3">
    <name type="scientific">Mikania micrantha</name>
    <name type="common">bitter vine</name>
    <dbReference type="NCBI Taxonomy" id="192012"/>
    <lineage>
        <taxon>Eukaryota</taxon>
        <taxon>Viridiplantae</taxon>
        <taxon>Streptophyta</taxon>
        <taxon>Embryophyta</taxon>
        <taxon>Tracheophyta</taxon>
        <taxon>Spermatophyta</taxon>
        <taxon>Magnoliopsida</taxon>
        <taxon>eudicotyledons</taxon>
        <taxon>Gunneridae</taxon>
        <taxon>Pentapetalae</taxon>
        <taxon>asterids</taxon>
        <taxon>campanulids</taxon>
        <taxon>Asterales</taxon>
        <taxon>Asteraceae</taxon>
        <taxon>Asteroideae</taxon>
        <taxon>Heliantheae alliance</taxon>
        <taxon>Eupatorieae</taxon>
        <taxon>Mikania</taxon>
    </lineage>
</organism>
<feature type="region of interest" description="Disordered" evidence="1">
    <location>
        <begin position="70"/>
        <end position="97"/>
    </location>
</feature>
<evidence type="ECO:0000313" key="2">
    <source>
        <dbReference type="EMBL" id="KAD6795948.1"/>
    </source>
</evidence>
<evidence type="ECO:0000256" key="1">
    <source>
        <dbReference type="SAM" id="MobiDB-lite"/>
    </source>
</evidence>
<protein>
    <submittedName>
        <fullName evidence="2">Uncharacterized protein</fullName>
    </submittedName>
</protein>
<dbReference type="PANTHER" id="PTHR36387:SF2">
    <property type="entry name" value="UDP-N-ACETYLMURAMOYL-L-ALANYL-D-GLUTAMATE-2, 6-DIAMINOPIMELATE LIGASE"/>
    <property type="match status" value="1"/>
</dbReference>
<name>A0A5N6PPX3_9ASTR</name>
<comment type="caution">
    <text evidence="2">The sequence shown here is derived from an EMBL/GenBank/DDBJ whole genome shotgun (WGS) entry which is preliminary data.</text>
</comment>
<dbReference type="PANTHER" id="PTHR36387">
    <property type="entry name" value="UDP-N-ACETYLMURAMOYL-L-ALANYL-D-GLUTAMATE-2, 6-DIAMINOPIMELATE LIGASE"/>
    <property type="match status" value="1"/>
</dbReference>
<proteinExistence type="predicted"/>
<dbReference type="EMBL" id="SZYD01000003">
    <property type="protein sequence ID" value="KAD6795948.1"/>
    <property type="molecule type" value="Genomic_DNA"/>
</dbReference>
<feature type="region of interest" description="Disordered" evidence="1">
    <location>
        <begin position="22"/>
        <end position="53"/>
    </location>
</feature>
<dbReference type="OrthoDB" id="1869542at2759"/>
<evidence type="ECO:0000313" key="3">
    <source>
        <dbReference type="Proteomes" id="UP000326396"/>
    </source>
</evidence>